<dbReference type="HOGENOM" id="CLU_2274905_0_0_3"/>
<dbReference type="RefSeq" id="WP_011132259.1">
    <property type="nucleotide sequence ID" value="NC_005072.1"/>
</dbReference>
<dbReference type="NCBIfam" id="TIGR02450">
    <property type="entry name" value="TIGR02450 family Trp-rich protein"/>
    <property type="match status" value="1"/>
</dbReference>
<dbReference type="OrthoDB" id="514092at2"/>
<dbReference type="InterPro" id="IPR012663">
    <property type="entry name" value="CHP02450_Tryp"/>
</dbReference>
<gene>
    <name evidence="1" type="ordered locus">PMM0625</name>
</gene>
<dbReference type="STRING" id="59919.PMM0625"/>
<accession>Q7V261</accession>
<sequence>MEIYWTSNKAINGLRHFVLVNKINEQNQINFLMVSVVDVEISLKISNEELLNSGNWSEGWLNLPKSKAITKDYSDYKLSNNSKEDIEKIFVKNDSLFDIT</sequence>
<dbReference type="AlphaFoldDB" id="Q7V261"/>
<proteinExistence type="predicted"/>
<protein>
    <recommendedName>
        <fullName evidence="3">TIGR02450 family Trp-rich protein</fullName>
    </recommendedName>
</protein>
<evidence type="ECO:0000313" key="2">
    <source>
        <dbReference type="Proteomes" id="UP000001026"/>
    </source>
</evidence>
<evidence type="ECO:0008006" key="3">
    <source>
        <dbReference type="Google" id="ProtNLM"/>
    </source>
</evidence>
<dbReference type="Proteomes" id="UP000001026">
    <property type="component" value="Chromosome"/>
</dbReference>
<dbReference type="EMBL" id="BX548174">
    <property type="protein sequence ID" value="CAE19084.1"/>
    <property type="molecule type" value="Genomic_DNA"/>
</dbReference>
<reference evidence="1 2" key="1">
    <citation type="journal article" date="2003" name="Nature">
        <title>Genome divergence in two Prochlorococcus ecotypes reflects oceanic niche differentiation.</title>
        <authorList>
            <person name="Rocap G."/>
            <person name="Larimer F.W."/>
            <person name="Lamerdin J.E."/>
            <person name="Malfatti S."/>
            <person name="Chain P."/>
            <person name="Ahlgren N.A."/>
            <person name="Arellano A."/>
            <person name="Coleman M."/>
            <person name="Hauser L."/>
            <person name="Hess W.R."/>
            <person name="Johnson Z.I."/>
            <person name="Land M.L."/>
            <person name="Lindell D."/>
            <person name="Post A.F."/>
            <person name="Regala W."/>
            <person name="Shah M."/>
            <person name="Shaw S.L."/>
            <person name="Steglich C."/>
            <person name="Sullivan M.B."/>
            <person name="Ting C.S."/>
            <person name="Tolonen A."/>
            <person name="Webb E.A."/>
            <person name="Zinser E.R."/>
            <person name="Chisholm S.W."/>
        </authorList>
    </citation>
    <scope>NUCLEOTIDE SEQUENCE [LARGE SCALE GENOMIC DNA]</scope>
    <source>
        <strain evidence="2">CCMP1986 / NIES-2087 / MED4</strain>
    </source>
</reference>
<dbReference type="KEGG" id="pmm:PMM0625"/>
<dbReference type="Pfam" id="PF09493">
    <property type="entry name" value="DUF2389"/>
    <property type="match status" value="1"/>
</dbReference>
<evidence type="ECO:0000313" key="1">
    <source>
        <dbReference type="EMBL" id="CAE19084.1"/>
    </source>
</evidence>
<name>Q7V261_PROMP</name>
<organism evidence="1 2">
    <name type="scientific">Prochlorococcus marinus subsp. pastoris (strain CCMP1986 / NIES-2087 / MED4)</name>
    <dbReference type="NCBI Taxonomy" id="59919"/>
    <lineage>
        <taxon>Bacteria</taxon>
        <taxon>Bacillati</taxon>
        <taxon>Cyanobacteriota</taxon>
        <taxon>Cyanophyceae</taxon>
        <taxon>Synechococcales</taxon>
        <taxon>Prochlorococcaceae</taxon>
        <taxon>Prochlorococcus</taxon>
    </lineage>
</organism>